<evidence type="ECO:0000313" key="3">
    <source>
        <dbReference type="Proteomes" id="UP001596147"/>
    </source>
</evidence>
<name>A0ABW0LG81_9BACI</name>
<protein>
    <recommendedName>
        <fullName evidence="4">NADH dehydrogenase subunit 6</fullName>
    </recommendedName>
</protein>
<comment type="caution">
    <text evidence="2">The sequence shown here is derived from an EMBL/GenBank/DDBJ whole genome shotgun (WGS) entry which is preliminary data.</text>
</comment>
<evidence type="ECO:0008006" key="4">
    <source>
        <dbReference type="Google" id="ProtNLM"/>
    </source>
</evidence>
<feature type="transmembrane region" description="Helical" evidence="1">
    <location>
        <begin position="64"/>
        <end position="84"/>
    </location>
</feature>
<keyword evidence="1" id="KW-0472">Membrane</keyword>
<accession>A0ABW0LG81</accession>
<evidence type="ECO:0000313" key="2">
    <source>
        <dbReference type="EMBL" id="MFC5464351.1"/>
    </source>
</evidence>
<proteinExistence type="predicted"/>
<reference evidence="3" key="1">
    <citation type="journal article" date="2019" name="Int. J. Syst. Evol. Microbiol.">
        <title>The Global Catalogue of Microorganisms (GCM) 10K type strain sequencing project: providing services to taxonomists for standard genome sequencing and annotation.</title>
        <authorList>
            <consortium name="The Broad Institute Genomics Platform"/>
            <consortium name="The Broad Institute Genome Sequencing Center for Infectious Disease"/>
            <person name="Wu L."/>
            <person name="Ma J."/>
        </authorList>
    </citation>
    <scope>NUCLEOTIDE SEQUENCE [LARGE SCALE GENOMIC DNA]</scope>
    <source>
        <strain evidence="3">CGMCC 1.12237</strain>
    </source>
</reference>
<keyword evidence="3" id="KW-1185">Reference proteome</keyword>
<keyword evidence="1" id="KW-1133">Transmembrane helix</keyword>
<dbReference type="EMBL" id="JBHSMC010000005">
    <property type="protein sequence ID" value="MFC5464351.1"/>
    <property type="molecule type" value="Genomic_DNA"/>
</dbReference>
<dbReference type="RefSeq" id="WP_382349110.1">
    <property type="nucleotide sequence ID" value="NZ_JBHSMC010000005.1"/>
</dbReference>
<feature type="transmembrane region" description="Helical" evidence="1">
    <location>
        <begin position="120"/>
        <end position="143"/>
    </location>
</feature>
<feature type="transmembrane region" description="Helical" evidence="1">
    <location>
        <begin position="7"/>
        <end position="27"/>
    </location>
</feature>
<organism evidence="2 3">
    <name type="scientific">Lederbergia graminis</name>
    <dbReference type="NCBI Taxonomy" id="735518"/>
    <lineage>
        <taxon>Bacteria</taxon>
        <taxon>Bacillati</taxon>
        <taxon>Bacillota</taxon>
        <taxon>Bacilli</taxon>
        <taxon>Bacillales</taxon>
        <taxon>Bacillaceae</taxon>
        <taxon>Lederbergia</taxon>
    </lineage>
</organism>
<dbReference type="Proteomes" id="UP001596147">
    <property type="component" value="Unassembled WGS sequence"/>
</dbReference>
<feature type="transmembrane region" description="Helical" evidence="1">
    <location>
        <begin position="90"/>
        <end position="108"/>
    </location>
</feature>
<sequence length="146" mass="16553">MRDKIKFILLNLLYAVIIAIPFIIINFKVFSKSGQPNLLQALSSILLILIWFAYSFVMGRKKKYSYIAVILIFWGIGLVLFLLGNYIESLILLTLPAIFLVIGPLYSIKYFFENPDNFTLSITCILIALIASLLAFLLGRILAKSK</sequence>
<keyword evidence="1" id="KW-0812">Transmembrane</keyword>
<gene>
    <name evidence="2" type="ORF">ACFPM4_06205</name>
</gene>
<evidence type="ECO:0000256" key="1">
    <source>
        <dbReference type="SAM" id="Phobius"/>
    </source>
</evidence>
<feature type="transmembrane region" description="Helical" evidence="1">
    <location>
        <begin position="39"/>
        <end position="57"/>
    </location>
</feature>